<proteinExistence type="predicted"/>
<dbReference type="Gene3D" id="1.10.1040.10">
    <property type="entry name" value="N-(1-d-carboxylethyl)-l-norvaline Dehydrogenase, domain 2"/>
    <property type="match status" value="2"/>
</dbReference>
<accession>A0ABT6AVR0</accession>
<gene>
    <name evidence="4" type="ORF">P3W85_27720</name>
</gene>
<dbReference type="Pfam" id="PF14833">
    <property type="entry name" value="NAD_binding_11"/>
    <property type="match status" value="2"/>
</dbReference>
<feature type="region of interest" description="Disordered" evidence="1">
    <location>
        <begin position="1"/>
        <end position="21"/>
    </location>
</feature>
<comment type="caution">
    <text evidence="4">The sequence shown here is derived from an EMBL/GenBank/DDBJ whole genome shotgun (WGS) entry which is preliminary data.</text>
</comment>
<dbReference type="RefSeq" id="WP_276267117.1">
    <property type="nucleotide sequence ID" value="NZ_JARJLM010000455.1"/>
</dbReference>
<organism evidence="4 5">
    <name type="scientific">Cupriavidus basilensis</name>
    <dbReference type="NCBI Taxonomy" id="68895"/>
    <lineage>
        <taxon>Bacteria</taxon>
        <taxon>Pseudomonadati</taxon>
        <taxon>Pseudomonadota</taxon>
        <taxon>Betaproteobacteria</taxon>
        <taxon>Burkholderiales</taxon>
        <taxon>Burkholderiaceae</taxon>
        <taxon>Cupriavidus</taxon>
    </lineage>
</organism>
<dbReference type="Gene3D" id="3.40.50.720">
    <property type="entry name" value="NAD(P)-binding Rossmann-like Domain"/>
    <property type="match status" value="2"/>
</dbReference>
<evidence type="ECO:0000313" key="5">
    <source>
        <dbReference type="Proteomes" id="UP001216674"/>
    </source>
</evidence>
<feature type="domain" description="6-phosphogluconate dehydrogenase NADP-binding" evidence="2">
    <location>
        <begin position="343"/>
        <end position="501"/>
    </location>
</feature>
<dbReference type="SUPFAM" id="SSF51735">
    <property type="entry name" value="NAD(P)-binding Rossmann-fold domains"/>
    <property type="match status" value="2"/>
</dbReference>
<dbReference type="EMBL" id="JARJLM010000455">
    <property type="protein sequence ID" value="MDF3836716.1"/>
    <property type="molecule type" value="Genomic_DNA"/>
</dbReference>
<dbReference type="PANTHER" id="PTHR43060">
    <property type="entry name" value="3-HYDROXYISOBUTYRATE DEHYDROGENASE-LIKE 1, MITOCHONDRIAL-RELATED"/>
    <property type="match status" value="1"/>
</dbReference>
<feature type="domain" description="6-phosphogluconate dehydrogenase NADP-binding" evidence="2">
    <location>
        <begin position="28"/>
        <end position="186"/>
    </location>
</feature>
<evidence type="ECO:0000259" key="2">
    <source>
        <dbReference type="Pfam" id="PF03446"/>
    </source>
</evidence>
<dbReference type="InterPro" id="IPR036291">
    <property type="entry name" value="NAD(P)-bd_dom_sf"/>
</dbReference>
<dbReference type="Proteomes" id="UP001216674">
    <property type="component" value="Unassembled WGS sequence"/>
</dbReference>
<dbReference type="SUPFAM" id="SSF48179">
    <property type="entry name" value="6-phosphogluconate dehydrogenase C-terminal domain-like"/>
    <property type="match status" value="2"/>
</dbReference>
<dbReference type="InterPro" id="IPR029154">
    <property type="entry name" value="HIBADH-like_NADP-bd"/>
</dbReference>
<name>A0ABT6AVR0_9BURK</name>
<dbReference type="PANTHER" id="PTHR43060:SF15">
    <property type="entry name" value="3-HYDROXYISOBUTYRATE DEHYDROGENASE-LIKE 1, MITOCHONDRIAL-RELATED"/>
    <property type="match status" value="1"/>
</dbReference>
<evidence type="ECO:0000256" key="1">
    <source>
        <dbReference type="SAM" id="MobiDB-lite"/>
    </source>
</evidence>
<dbReference type="InterPro" id="IPR008927">
    <property type="entry name" value="6-PGluconate_DH-like_C_sf"/>
</dbReference>
<keyword evidence="5" id="KW-1185">Reference proteome</keyword>
<sequence>MARWARRRQSGTRPVRGRSQVSEGASMNIGYIGLGAMGGALARRLMGTYKLTVWDVNSAAATAFEELGAAVAPSAAELARRCDIVLLCLPRTSDARELVFGPAGLAEGLSAGKLIIDQTSGVPGETREIATELAGRGIRMIDAPVSGGPVGAAAGTIAIMASGAEDSLQIALPVFQAISPNVFIVGNRVGDAQAMKLVNNMLSMSCRLATLEVVAMGRKLGLPLAAITAVINKGPARSRTSMSTLQGLVDGNLLPSTFTVALMLKDLNQAIQLAMECGVPTTITNVARGLLQICVSTLGENAQIDELLGLIASMAGTRLVDSSEPAAAQSVAGPTAMDTRALRVGYVGLGAMGGAIARRMMSSRDLRIFDARPETVRAFEAEGSIAAPDLRSLAQECDVIFICVPNSAIVKEVIFGKGGLAEGLSPGKIIVDQTTGDPSVTRSLAADLQKLGVQMADAPVGGGPRGAVAGTLAIMCGGPADTCAAVKPILESVSPNIVYCGPIGSGHEAKLVLNALSTANCLLTYEAASIAVKYGLKLSDVSKVINTGGGWSAATERILPTLSEGKATADFQLHLLVKDLKLAGRMGMECGAPMLIARTVCSLYEVGAYKLGGTANIDAMSQLYESMGAIKFVGA</sequence>
<evidence type="ECO:0000313" key="4">
    <source>
        <dbReference type="EMBL" id="MDF3836716.1"/>
    </source>
</evidence>
<feature type="domain" description="3-hydroxyisobutyrate dehydrogenase-like NAD-binding" evidence="3">
    <location>
        <begin position="190"/>
        <end position="309"/>
    </location>
</feature>
<protein>
    <submittedName>
        <fullName evidence="4">NAD(P)-dependent oxidoreductase</fullName>
    </submittedName>
</protein>
<reference evidence="4 5" key="1">
    <citation type="submission" date="2023-03" db="EMBL/GenBank/DDBJ databases">
        <title>Draft assemblies of triclosan tolerant bacteria isolated from returned activated sludge.</title>
        <authorList>
            <person name="Van Hamelsveld S."/>
        </authorList>
    </citation>
    <scope>NUCLEOTIDE SEQUENCE [LARGE SCALE GENOMIC DNA]</scope>
    <source>
        <strain evidence="4 5">GW210010_S58</strain>
    </source>
</reference>
<dbReference type="InterPro" id="IPR006115">
    <property type="entry name" value="6PGDH_NADP-bd"/>
</dbReference>
<feature type="compositionally biased region" description="Basic residues" evidence="1">
    <location>
        <begin position="1"/>
        <end position="10"/>
    </location>
</feature>
<evidence type="ECO:0000259" key="3">
    <source>
        <dbReference type="Pfam" id="PF14833"/>
    </source>
</evidence>
<feature type="domain" description="3-hydroxyisobutyrate dehydrogenase-like NAD-binding" evidence="3">
    <location>
        <begin position="504"/>
        <end position="623"/>
    </location>
</feature>
<dbReference type="Pfam" id="PF03446">
    <property type="entry name" value="NAD_binding_2"/>
    <property type="match status" value="2"/>
</dbReference>
<dbReference type="InterPro" id="IPR013328">
    <property type="entry name" value="6PGD_dom2"/>
</dbReference>